<evidence type="ECO:0000256" key="2">
    <source>
        <dbReference type="ARBA" id="ARBA00022729"/>
    </source>
</evidence>
<evidence type="ECO:0008006" key="9">
    <source>
        <dbReference type="Google" id="ProtNLM"/>
    </source>
</evidence>
<keyword evidence="3" id="KW-0574">Periplasm</keyword>
<dbReference type="GO" id="GO:0016829">
    <property type="term" value="F:lyase activity"/>
    <property type="evidence" value="ECO:0007669"/>
    <property type="project" value="UniProtKB-KW"/>
</dbReference>
<evidence type="ECO:0000256" key="3">
    <source>
        <dbReference type="ARBA" id="ARBA00022764"/>
    </source>
</evidence>
<keyword evidence="4" id="KW-0456">Lyase</keyword>
<dbReference type="Gene3D" id="2.70.98.70">
    <property type="match status" value="1"/>
</dbReference>
<dbReference type="Pfam" id="PF07940">
    <property type="entry name" value="Hepar_II_III_C"/>
    <property type="match status" value="1"/>
</dbReference>
<name>A0AAP9NJH0_9GAMM</name>
<dbReference type="PANTHER" id="PTHR39210">
    <property type="entry name" value="HEPARIN-SULFATE LYASE"/>
    <property type="match status" value="1"/>
</dbReference>
<dbReference type="Pfam" id="PF16889">
    <property type="entry name" value="Hepar_II_III_N"/>
    <property type="match status" value="1"/>
</dbReference>
<dbReference type="EMBL" id="CP054580">
    <property type="protein sequence ID" value="QKS22810.1"/>
    <property type="molecule type" value="Genomic_DNA"/>
</dbReference>
<dbReference type="Gene3D" id="1.50.10.100">
    <property type="entry name" value="Chondroitin AC/alginate lyase"/>
    <property type="match status" value="1"/>
</dbReference>
<proteinExistence type="predicted"/>
<evidence type="ECO:0000259" key="6">
    <source>
        <dbReference type="Pfam" id="PF16889"/>
    </source>
</evidence>
<evidence type="ECO:0000256" key="1">
    <source>
        <dbReference type="ARBA" id="ARBA00004418"/>
    </source>
</evidence>
<evidence type="ECO:0000313" key="8">
    <source>
        <dbReference type="Proteomes" id="UP000509761"/>
    </source>
</evidence>
<keyword evidence="8" id="KW-1185">Reference proteome</keyword>
<comment type="subcellular location">
    <subcellularLocation>
        <location evidence="1">Periplasm</location>
    </subcellularLocation>
</comment>
<dbReference type="Proteomes" id="UP000509761">
    <property type="component" value="Chromosome"/>
</dbReference>
<reference evidence="7 8" key="1">
    <citation type="submission" date="2019-12" db="EMBL/GenBank/DDBJ databases">
        <title>Genome sequencing and assembly of endphytes of Porphyra tenera.</title>
        <authorList>
            <person name="Park J.M."/>
            <person name="Shin R."/>
            <person name="Jo S.H."/>
        </authorList>
    </citation>
    <scope>NUCLEOTIDE SEQUENCE [LARGE SCALE GENOMIC DNA]</scope>
    <source>
        <strain evidence="7 8">GPM3</strain>
    </source>
</reference>
<dbReference type="RefSeq" id="WP_174788106.1">
    <property type="nucleotide sequence ID" value="NZ_CP054580.1"/>
</dbReference>
<dbReference type="InterPro" id="IPR008929">
    <property type="entry name" value="Chondroitin_lyas"/>
</dbReference>
<keyword evidence="2" id="KW-0732">Signal</keyword>
<dbReference type="GO" id="GO:0042597">
    <property type="term" value="C:periplasmic space"/>
    <property type="evidence" value="ECO:0007669"/>
    <property type="project" value="UniProtKB-SubCell"/>
</dbReference>
<sequence>MSFKEEVGSAKVEIFSDKDKLFVNTSKVEKCRYAFYLYNEKKIIQKIYYSSNNFCCFDVSLLKGKNNFFGVKVFYKKNDEKLTNTVSNINLSSLEANNYLPLVARDDITDFSLQECEIINSNQDKIHEQETLGFRPRKDCDYYSLNLPIDWKNDPFGDKNWMFQLNAWRMLDPYLSRFNKSDVDFVSSVINDFVDFEKKNNNEWLWYDMSAGLRALKISFFIKKCKALKLDNKINDLHYLINQHIKHLSDPNELNSGNHGLFQLNGLKSIIFLFSSSPVSKLYFSDLAVYANEKMSDLIKRQLGKYGVHTECSPDYHFFTHKKINNIIASPWWRDISKESLSLLIKGEYAKAWLTFPNKRCVPVGDSSCGAVLKNLPKLYDWPHHKNGKYLGARLDGYSVVRSDSEVNVKNSSFLFFTGAFHSSTHKHCDDLSFVLQEKNLDILIDSGKYGYKHDSFRKYFLSSKAHNTIVVDDMSSSRRKNDAYGSAINGEPRAFNGFWIMEGYVNHSSNNYSHLRQIFYKPGEDLYVIDLVKNGLKHDLREVSLYWHLDPTAQTVVTDSKVHANILNKFDFIVKVSCINEDLKINRYYGYEKDADLVGWVSKKYLDAEPTTTLRFQSTLSRENIFLTRISMGAADSHPLLEIVDGGIQCNEQWVYEKLSLKIKSFVNLSLISKDDISSTLNVSTTSVSTVNKNIIKYFGKPLNHTAYNLSYFVFKNISHYFKQSNKESKTLLVTFHGSIAPPKENKPGTQLPCFRLYNLEIEKQPHLLCFSDMLLDIYKDDGVYLSWFLDSEKHRQKEKIIEIVKIYSQFLNVDEIVFHGSSGGGHPSLYMASYFNEIAIVSNAQFYLDKHSQYSDLIKGVHNNGDRLLKHDLESQLNGLKGPKKFISYCNTDDYTLEHHVYANTTIENLFPGTVEEIFFSGEAIAKEKGIRNHSVGYPGGLNFRDILFSYMVSR</sequence>
<organism evidence="7 8">
    <name type="scientific">Vreelandella titanicae</name>
    <dbReference type="NCBI Taxonomy" id="664683"/>
    <lineage>
        <taxon>Bacteria</taxon>
        <taxon>Pseudomonadati</taxon>
        <taxon>Pseudomonadota</taxon>
        <taxon>Gammaproteobacteria</taxon>
        <taxon>Oceanospirillales</taxon>
        <taxon>Halomonadaceae</taxon>
        <taxon>Vreelandella</taxon>
    </lineage>
</organism>
<evidence type="ECO:0000259" key="5">
    <source>
        <dbReference type="Pfam" id="PF07940"/>
    </source>
</evidence>
<dbReference type="AlphaFoldDB" id="A0AAP9NJH0"/>
<evidence type="ECO:0000256" key="4">
    <source>
        <dbReference type="ARBA" id="ARBA00023239"/>
    </source>
</evidence>
<dbReference type="InterPro" id="IPR012480">
    <property type="entry name" value="Hepar_II_III_C"/>
</dbReference>
<gene>
    <name evidence="7" type="ORF">FX987_00561</name>
</gene>
<feature type="domain" description="Heparinase II/III-like C-terminal" evidence="5">
    <location>
        <begin position="397"/>
        <end position="563"/>
    </location>
</feature>
<dbReference type="InterPro" id="IPR031680">
    <property type="entry name" value="Hepar_II_III_N"/>
</dbReference>
<dbReference type="PANTHER" id="PTHR39210:SF1">
    <property type="entry name" value="HEPARIN-SULFATE LYASE"/>
    <property type="match status" value="1"/>
</dbReference>
<evidence type="ECO:0000313" key="7">
    <source>
        <dbReference type="EMBL" id="QKS22810.1"/>
    </source>
</evidence>
<feature type="domain" description="Heparin-sulfate lyase N-terminal" evidence="6">
    <location>
        <begin position="106"/>
        <end position="329"/>
    </location>
</feature>
<protein>
    <recommendedName>
        <fullName evidence="9">Heparin-sulfate lyase N-terminal domain-containing protein</fullName>
    </recommendedName>
</protein>
<accession>A0AAP9NJH0</accession>